<dbReference type="Pfam" id="PF17232">
    <property type="entry name" value="Pep1_7"/>
    <property type="match status" value="1"/>
</dbReference>
<evidence type="ECO:0000256" key="2">
    <source>
        <dbReference type="ARBA" id="ARBA00022821"/>
    </source>
</evidence>
<comment type="similarity">
    <text evidence="1">Belongs to the brassicaceae elicitor peptide family.</text>
</comment>
<protein>
    <submittedName>
        <fullName evidence="4">Uncharacterized protein</fullName>
    </submittedName>
</protein>
<sequence>MRKEEEGGGGGEEEAFFWSAASDQRTNLLHPCPFIKLLVRACLGCLGLTDSKSEDDGAKNTGKGLGSSTSMNSSRRPRRPRPDPGNPGQIN</sequence>
<gene>
    <name evidence="4" type="ORF">AXF42_Ash017880</name>
</gene>
<dbReference type="EMBL" id="KZ451937">
    <property type="protein sequence ID" value="PKA60474.1"/>
    <property type="molecule type" value="Genomic_DNA"/>
</dbReference>
<reference evidence="4 5" key="1">
    <citation type="journal article" date="2017" name="Nature">
        <title>The Apostasia genome and the evolution of orchids.</title>
        <authorList>
            <person name="Zhang G.Q."/>
            <person name="Liu K.W."/>
            <person name="Li Z."/>
            <person name="Lohaus R."/>
            <person name="Hsiao Y.Y."/>
            <person name="Niu S.C."/>
            <person name="Wang J.Y."/>
            <person name="Lin Y.C."/>
            <person name="Xu Q."/>
            <person name="Chen L.J."/>
            <person name="Yoshida K."/>
            <person name="Fujiwara S."/>
            <person name="Wang Z.W."/>
            <person name="Zhang Y.Q."/>
            <person name="Mitsuda N."/>
            <person name="Wang M."/>
            <person name="Liu G.H."/>
            <person name="Pecoraro L."/>
            <person name="Huang H.X."/>
            <person name="Xiao X.J."/>
            <person name="Lin M."/>
            <person name="Wu X.Y."/>
            <person name="Wu W.L."/>
            <person name="Chen Y.Y."/>
            <person name="Chang S.B."/>
            <person name="Sakamoto S."/>
            <person name="Ohme-Takagi M."/>
            <person name="Yagi M."/>
            <person name="Zeng S.J."/>
            <person name="Shen C.Y."/>
            <person name="Yeh C.M."/>
            <person name="Luo Y.B."/>
            <person name="Tsai W.C."/>
            <person name="Van de Peer Y."/>
            <person name="Liu Z.J."/>
        </authorList>
    </citation>
    <scope>NUCLEOTIDE SEQUENCE [LARGE SCALE GENOMIC DNA]</scope>
    <source>
        <strain evidence="5">cv. Shenzhen</strain>
        <tissue evidence="4">Stem</tissue>
    </source>
</reference>
<keyword evidence="5" id="KW-1185">Reference proteome</keyword>
<evidence type="ECO:0000256" key="1">
    <source>
        <dbReference type="ARBA" id="ARBA00011021"/>
    </source>
</evidence>
<proteinExistence type="inferred from homology"/>
<dbReference type="AlphaFoldDB" id="A0A2I0AY61"/>
<dbReference type="Proteomes" id="UP000236161">
    <property type="component" value="Unassembled WGS sequence"/>
</dbReference>
<organism evidence="4 5">
    <name type="scientific">Apostasia shenzhenica</name>
    <dbReference type="NCBI Taxonomy" id="1088818"/>
    <lineage>
        <taxon>Eukaryota</taxon>
        <taxon>Viridiplantae</taxon>
        <taxon>Streptophyta</taxon>
        <taxon>Embryophyta</taxon>
        <taxon>Tracheophyta</taxon>
        <taxon>Spermatophyta</taxon>
        <taxon>Magnoliopsida</taxon>
        <taxon>Liliopsida</taxon>
        <taxon>Asparagales</taxon>
        <taxon>Orchidaceae</taxon>
        <taxon>Apostasioideae</taxon>
        <taxon>Apostasia</taxon>
    </lineage>
</organism>
<accession>A0A2I0AY61</accession>
<evidence type="ECO:0000313" key="4">
    <source>
        <dbReference type="EMBL" id="PKA60474.1"/>
    </source>
</evidence>
<dbReference type="InterPro" id="IPR035176">
    <property type="entry name" value="PEP"/>
</dbReference>
<feature type="region of interest" description="Disordered" evidence="3">
    <location>
        <begin position="48"/>
        <end position="91"/>
    </location>
</feature>
<keyword evidence="2" id="KW-0611">Plant defense</keyword>
<evidence type="ECO:0000313" key="5">
    <source>
        <dbReference type="Proteomes" id="UP000236161"/>
    </source>
</evidence>
<name>A0A2I0AY61_9ASPA</name>
<evidence type="ECO:0000256" key="3">
    <source>
        <dbReference type="SAM" id="MobiDB-lite"/>
    </source>
</evidence>
<dbReference type="GO" id="GO:0045087">
    <property type="term" value="P:innate immune response"/>
    <property type="evidence" value="ECO:0007669"/>
    <property type="project" value="InterPro"/>
</dbReference>